<comment type="similarity">
    <text evidence="1">Belongs to the DNA repair enzymes AP/ExoA family.</text>
</comment>
<organism evidence="9 10">
    <name type="scientific">Saltatorellus ferox</name>
    <dbReference type="NCBI Taxonomy" id="2528018"/>
    <lineage>
        <taxon>Bacteria</taxon>
        <taxon>Pseudomonadati</taxon>
        <taxon>Planctomycetota</taxon>
        <taxon>Planctomycetia</taxon>
        <taxon>Planctomycetia incertae sedis</taxon>
        <taxon>Saltatorellus</taxon>
    </lineage>
</organism>
<dbReference type="Pfam" id="PF03372">
    <property type="entry name" value="Exo_endo_phos"/>
    <property type="match status" value="1"/>
</dbReference>
<evidence type="ECO:0000313" key="10">
    <source>
        <dbReference type="Proteomes" id="UP000320390"/>
    </source>
</evidence>
<keyword evidence="2 6" id="KW-0479">Metal-binding</keyword>
<evidence type="ECO:0000256" key="5">
    <source>
        <dbReference type="PIRSR" id="PIRSR604808-1"/>
    </source>
</evidence>
<name>A0A518EY39_9BACT</name>
<evidence type="ECO:0000313" key="9">
    <source>
        <dbReference type="EMBL" id="QDV09010.1"/>
    </source>
</evidence>
<dbReference type="Gene3D" id="3.60.10.10">
    <property type="entry name" value="Endonuclease/exonuclease/phosphatase"/>
    <property type="match status" value="1"/>
</dbReference>
<evidence type="ECO:0000256" key="6">
    <source>
        <dbReference type="PIRSR" id="PIRSR604808-2"/>
    </source>
</evidence>
<dbReference type="GO" id="GO:0004519">
    <property type="term" value="F:endonuclease activity"/>
    <property type="evidence" value="ECO:0007669"/>
    <property type="project" value="InterPro"/>
</dbReference>
<gene>
    <name evidence="9" type="primary">xthA</name>
    <name evidence="9" type="ORF">Poly30_45660</name>
</gene>
<dbReference type="PROSITE" id="PS00726">
    <property type="entry name" value="AP_NUCLEASE_F1_1"/>
    <property type="match status" value="1"/>
</dbReference>
<dbReference type="GO" id="GO:0006281">
    <property type="term" value="P:DNA repair"/>
    <property type="evidence" value="ECO:0007669"/>
    <property type="project" value="InterPro"/>
</dbReference>
<feature type="active site" description="Proton donor/acceptor" evidence="5">
    <location>
        <position position="146"/>
    </location>
</feature>
<dbReference type="NCBIfam" id="TIGR00195">
    <property type="entry name" value="exoDNase_III"/>
    <property type="match status" value="1"/>
</dbReference>
<proteinExistence type="inferred from homology"/>
<feature type="site" description="Important for catalytic activity" evidence="7">
    <location>
        <position position="217"/>
    </location>
</feature>
<dbReference type="NCBIfam" id="TIGR00633">
    <property type="entry name" value="xth"/>
    <property type="match status" value="1"/>
</dbReference>
<dbReference type="PROSITE" id="PS51435">
    <property type="entry name" value="AP_NUCLEASE_F1_4"/>
    <property type="match status" value="1"/>
</dbReference>
<comment type="cofactor">
    <cofactor evidence="6">
        <name>Mg(2+)</name>
        <dbReference type="ChEBI" id="CHEBI:18420"/>
    </cofactor>
    <cofactor evidence="6">
        <name>Mn(2+)</name>
        <dbReference type="ChEBI" id="CHEBI:29035"/>
    </cofactor>
    <text evidence="6">Probably binds two magnesium or manganese ions per subunit.</text>
</comment>
<keyword evidence="3 9" id="KW-0378">Hydrolase</keyword>
<dbReference type="InterPro" id="IPR005135">
    <property type="entry name" value="Endo/exonuclease/phosphatase"/>
</dbReference>
<feature type="binding site" evidence="6">
    <location>
        <position position="247"/>
    </location>
    <ligand>
        <name>Mg(2+)</name>
        <dbReference type="ChEBI" id="CHEBI:18420"/>
        <label>1</label>
    </ligand>
</feature>
<dbReference type="InterPro" id="IPR037493">
    <property type="entry name" value="ExoIII-like"/>
</dbReference>
<feature type="binding site" evidence="6">
    <location>
        <position position="246"/>
    </location>
    <ligand>
        <name>Mg(2+)</name>
        <dbReference type="ChEBI" id="CHEBI:18420"/>
        <label>1</label>
    </ligand>
</feature>
<dbReference type="InterPro" id="IPR036691">
    <property type="entry name" value="Endo/exonu/phosph_ase_sf"/>
</dbReference>
<dbReference type="RefSeq" id="WP_145202646.1">
    <property type="nucleotide sequence ID" value="NZ_CP036434.1"/>
</dbReference>
<dbReference type="AlphaFoldDB" id="A0A518EY39"/>
<keyword evidence="4 6" id="KW-0460">Magnesium</keyword>
<feature type="binding site" evidence="6">
    <location>
        <position position="146"/>
    </location>
    <ligand>
        <name>Mg(2+)</name>
        <dbReference type="ChEBI" id="CHEBI:18420"/>
        <label>1</label>
    </ligand>
</feature>
<feature type="site" description="Transition state stabilizer" evidence="7">
    <location>
        <position position="148"/>
    </location>
</feature>
<feature type="binding site" evidence="6">
    <location>
        <position position="7"/>
    </location>
    <ligand>
        <name>Mg(2+)</name>
        <dbReference type="ChEBI" id="CHEBI:18420"/>
        <label>1</label>
    </ligand>
</feature>
<feature type="domain" description="Endonuclease/exonuclease/phosphatase" evidence="8">
    <location>
        <begin position="4"/>
        <end position="247"/>
    </location>
</feature>
<dbReference type="SUPFAM" id="SSF56219">
    <property type="entry name" value="DNase I-like"/>
    <property type="match status" value="1"/>
</dbReference>
<dbReference type="GO" id="GO:0003677">
    <property type="term" value="F:DNA binding"/>
    <property type="evidence" value="ECO:0007669"/>
    <property type="project" value="InterPro"/>
</dbReference>
<feature type="active site" evidence="5">
    <location>
        <position position="105"/>
    </location>
</feature>
<evidence type="ECO:0000256" key="2">
    <source>
        <dbReference type="ARBA" id="ARBA00022723"/>
    </source>
</evidence>
<dbReference type="InterPro" id="IPR020847">
    <property type="entry name" value="AP_endonuclease_F1_BS"/>
</dbReference>
<dbReference type="PANTHER" id="PTHR43250">
    <property type="entry name" value="EXODEOXYRIBONUCLEASE III"/>
    <property type="match status" value="1"/>
</dbReference>
<keyword evidence="6" id="KW-0464">Manganese</keyword>
<evidence type="ECO:0000259" key="8">
    <source>
        <dbReference type="Pfam" id="PF03372"/>
    </source>
</evidence>
<feature type="binding site" evidence="6">
    <location>
        <position position="148"/>
    </location>
    <ligand>
        <name>Mg(2+)</name>
        <dbReference type="ChEBI" id="CHEBI:18420"/>
        <label>1</label>
    </ligand>
</feature>
<dbReference type="PANTHER" id="PTHR43250:SF2">
    <property type="entry name" value="EXODEOXYRIBONUCLEASE III"/>
    <property type="match status" value="1"/>
</dbReference>
<dbReference type="InterPro" id="IPR004808">
    <property type="entry name" value="AP_endonuc_1"/>
</dbReference>
<dbReference type="Proteomes" id="UP000320390">
    <property type="component" value="Chromosome"/>
</dbReference>
<feature type="site" description="Interaction with DNA substrate" evidence="7">
    <location>
        <position position="247"/>
    </location>
</feature>
<dbReference type="CDD" id="cd09086">
    <property type="entry name" value="ExoIII-like_AP-endo"/>
    <property type="match status" value="1"/>
</dbReference>
<keyword evidence="10" id="KW-1185">Reference proteome</keyword>
<accession>A0A518EY39</accession>
<dbReference type="OrthoDB" id="9803914at2"/>
<evidence type="ECO:0000256" key="3">
    <source>
        <dbReference type="ARBA" id="ARBA00022801"/>
    </source>
</evidence>
<feature type="active site" description="Proton acceptor" evidence="5">
    <location>
        <position position="247"/>
    </location>
</feature>
<feature type="binding site" evidence="6">
    <location>
        <position position="34"/>
    </location>
    <ligand>
        <name>Mg(2+)</name>
        <dbReference type="ChEBI" id="CHEBI:18420"/>
        <label>1</label>
    </ligand>
</feature>
<dbReference type="GO" id="GO:0008311">
    <property type="term" value="F:double-stranded DNA 3'-5' DNA exonuclease activity"/>
    <property type="evidence" value="ECO:0007669"/>
    <property type="project" value="UniProtKB-EC"/>
</dbReference>
<evidence type="ECO:0000256" key="7">
    <source>
        <dbReference type="PIRSR" id="PIRSR604808-3"/>
    </source>
</evidence>
<dbReference type="EC" id="3.1.11.2" evidence="9"/>
<dbReference type="GO" id="GO:0046872">
    <property type="term" value="F:metal ion binding"/>
    <property type="evidence" value="ECO:0007669"/>
    <property type="project" value="UniProtKB-KW"/>
</dbReference>
<sequence length="255" mass="28885">MRIVTWNVNSLRARMPRVLEFLERQSPDVVCLQETKVVDELFPRDEIEGLGYSIAFHGQKTYNGVAILSKAPIEDVVMGIPGKDHHPEARVIAAKVEDVMLLDLYVVNGREVGCDKYEYKLKWMADVAEYVKESFPMTEKVVVTGDFNVTFDDRDVYDPAKWEGKILCSQPERDALAKIMEPGLGDALRKHTDEPGIYTWWDFRTRGFKRGNGLRIDHFLLSPPALDACSSVEVDLEARDGEKPSDHAPVICTID</sequence>
<dbReference type="EMBL" id="CP036434">
    <property type="protein sequence ID" value="QDV09010.1"/>
    <property type="molecule type" value="Genomic_DNA"/>
</dbReference>
<protein>
    <submittedName>
        <fullName evidence="9">Exodeoxyribonuclease III</fullName>
        <ecNumber evidence="9">3.1.11.2</ecNumber>
    </submittedName>
</protein>
<reference evidence="9 10" key="1">
    <citation type="submission" date="2019-02" db="EMBL/GenBank/DDBJ databases">
        <title>Deep-cultivation of Planctomycetes and their phenomic and genomic characterization uncovers novel biology.</title>
        <authorList>
            <person name="Wiegand S."/>
            <person name="Jogler M."/>
            <person name="Boedeker C."/>
            <person name="Pinto D."/>
            <person name="Vollmers J."/>
            <person name="Rivas-Marin E."/>
            <person name="Kohn T."/>
            <person name="Peeters S.H."/>
            <person name="Heuer A."/>
            <person name="Rast P."/>
            <person name="Oberbeckmann S."/>
            <person name="Bunk B."/>
            <person name="Jeske O."/>
            <person name="Meyerdierks A."/>
            <person name="Storesund J.E."/>
            <person name="Kallscheuer N."/>
            <person name="Luecker S."/>
            <person name="Lage O.M."/>
            <person name="Pohl T."/>
            <person name="Merkel B.J."/>
            <person name="Hornburger P."/>
            <person name="Mueller R.-W."/>
            <person name="Bruemmer F."/>
            <person name="Labrenz M."/>
            <person name="Spormann A.M."/>
            <person name="Op den Camp H."/>
            <person name="Overmann J."/>
            <person name="Amann R."/>
            <person name="Jetten M.S.M."/>
            <person name="Mascher T."/>
            <person name="Medema M.H."/>
            <person name="Devos D.P."/>
            <person name="Kaster A.-K."/>
            <person name="Ovreas L."/>
            <person name="Rohde M."/>
            <person name="Galperin M.Y."/>
            <person name="Jogler C."/>
        </authorList>
    </citation>
    <scope>NUCLEOTIDE SEQUENCE [LARGE SCALE GENOMIC DNA]</scope>
    <source>
        <strain evidence="9 10">Poly30</strain>
    </source>
</reference>
<evidence type="ECO:0000256" key="1">
    <source>
        <dbReference type="ARBA" id="ARBA00007092"/>
    </source>
</evidence>
<evidence type="ECO:0000256" key="4">
    <source>
        <dbReference type="ARBA" id="ARBA00022842"/>
    </source>
</evidence>